<comment type="caution">
    <text evidence="1">The sequence shown here is derived from an EMBL/GenBank/DDBJ whole genome shotgun (WGS) entry which is preliminary data.</text>
</comment>
<organism evidence="1">
    <name type="scientific">Hexamita inflata</name>
    <dbReference type="NCBI Taxonomy" id="28002"/>
    <lineage>
        <taxon>Eukaryota</taxon>
        <taxon>Metamonada</taxon>
        <taxon>Diplomonadida</taxon>
        <taxon>Hexamitidae</taxon>
        <taxon>Hexamitinae</taxon>
        <taxon>Hexamita</taxon>
    </lineage>
</organism>
<evidence type="ECO:0000313" key="3">
    <source>
        <dbReference type="Proteomes" id="UP001642409"/>
    </source>
</evidence>
<dbReference type="EMBL" id="CAXDID020000839">
    <property type="protein sequence ID" value="CAL6114860.1"/>
    <property type="molecule type" value="Genomic_DNA"/>
</dbReference>
<evidence type="ECO:0000313" key="2">
    <source>
        <dbReference type="EMBL" id="CAL6114860.1"/>
    </source>
</evidence>
<evidence type="ECO:0000313" key="1">
    <source>
        <dbReference type="EMBL" id="CAI9919799.1"/>
    </source>
</evidence>
<reference evidence="2 3" key="2">
    <citation type="submission" date="2024-07" db="EMBL/GenBank/DDBJ databases">
        <authorList>
            <person name="Akdeniz Z."/>
        </authorList>
    </citation>
    <scope>NUCLEOTIDE SEQUENCE [LARGE SCALE GENOMIC DNA]</scope>
</reference>
<dbReference type="EMBL" id="CATOUU010000186">
    <property type="protein sequence ID" value="CAI9919799.1"/>
    <property type="molecule type" value="Genomic_DNA"/>
</dbReference>
<keyword evidence="3" id="KW-1185">Reference proteome</keyword>
<name>A0AA86NIS2_9EUKA</name>
<proteinExistence type="predicted"/>
<protein>
    <submittedName>
        <fullName evidence="2">Hypothetical_protein</fullName>
    </submittedName>
</protein>
<reference evidence="1" key="1">
    <citation type="submission" date="2023-06" db="EMBL/GenBank/DDBJ databases">
        <authorList>
            <person name="Kurt Z."/>
        </authorList>
    </citation>
    <scope>NUCLEOTIDE SEQUENCE</scope>
</reference>
<gene>
    <name evidence="1" type="ORF">HINF_LOCUS7444</name>
    <name evidence="2" type="ORF">HINF_LOCUS78363</name>
</gene>
<dbReference type="Proteomes" id="UP001642409">
    <property type="component" value="Unassembled WGS sequence"/>
</dbReference>
<dbReference type="AlphaFoldDB" id="A0AA86NIS2"/>
<accession>A0AA86NIS2</accession>
<sequence>MDIKLLQLNHIRQPLSKISNKNTASSDSQQFQKVQTAQFTGCILLICKIEEQNMILEALNNRFTSVVKVQRKIDMSVDTLITNYRKQQSRIIKETTQKRMNIK</sequence>